<dbReference type="InterPro" id="IPR036388">
    <property type="entry name" value="WH-like_DNA-bd_sf"/>
</dbReference>
<accession>A0A511ZHY5</accession>
<dbReference type="NCBIfam" id="NF041241">
    <property type="entry name" value="YhfZ_full"/>
    <property type="match status" value="1"/>
</dbReference>
<comment type="caution">
    <text evidence="3">The sequence shown here is derived from an EMBL/GenBank/DDBJ whole genome shotgun (WGS) entry which is preliminary data.</text>
</comment>
<dbReference type="InterPro" id="IPR036390">
    <property type="entry name" value="WH_DNA-bd_sf"/>
</dbReference>
<reference evidence="3 4" key="1">
    <citation type="submission" date="2019-07" db="EMBL/GenBank/DDBJ databases">
        <title>Whole genome shotgun sequence of Oceanobacillus sojae NBRC 105379.</title>
        <authorList>
            <person name="Hosoyama A."/>
            <person name="Uohara A."/>
            <person name="Ohji S."/>
            <person name="Ichikawa N."/>
        </authorList>
    </citation>
    <scope>NUCLEOTIDE SEQUENCE [LARGE SCALE GENOMIC DNA]</scope>
    <source>
        <strain evidence="3 4">NBRC 105379</strain>
    </source>
</reference>
<dbReference type="OrthoDB" id="147067at2"/>
<dbReference type="SUPFAM" id="SSF53850">
    <property type="entry name" value="Periplasmic binding protein-like II"/>
    <property type="match status" value="1"/>
</dbReference>
<gene>
    <name evidence="3" type="ORF">OSO01_17890</name>
</gene>
<dbReference type="AlphaFoldDB" id="A0A511ZHY5"/>
<evidence type="ECO:0000313" key="4">
    <source>
        <dbReference type="Proteomes" id="UP000321558"/>
    </source>
</evidence>
<dbReference type="Proteomes" id="UP000321558">
    <property type="component" value="Unassembled WGS sequence"/>
</dbReference>
<dbReference type="EMBL" id="BJYM01000006">
    <property type="protein sequence ID" value="GEN87050.1"/>
    <property type="molecule type" value="Genomic_DNA"/>
</dbReference>
<feature type="domain" description="Uncharacterised protein YhfZ C-terminal" evidence="2">
    <location>
        <begin position="76"/>
        <end position="308"/>
    </location>
</feature>
<feature type="domain" description="YhfZ helix-turn-helix" evidence="1">
    <location>
        <begin position="25"/>
        <end position="71"/>
    </location>
</feature>
<dbReference type="SUPFAM" id="SSF46785">
    <property type="entry name" value="Winged helix' DNA-binding domain"/>
    <property type="match status" value="1"/>
</dbReference>
<dbReference type="RefSeq" id="WP_147210064.1">
    <property type="nucleotide sequence ID" value="NZ_BJYM01000006.1"/>
</dbReference>
<evidence type="ECO:0000259" key="1">
    <source>
        <dbReference type="Pfam" id="PF14502"/>
    </source>
</evidence>
<dbReference type="InterPro" id="IPR032791">
    <property type="entry name" value="YhfZ_C"/>
</dbReference>
<proteinExistence type="predicted"/>
<evidence type="ECO:0000313" key="3">
    <source>
        <dbReference type="EMBL" id="GEN87050.1"/>
    </source>
</evidence>
<name>A0A511ZHY5_9BACI</name>
<organism evidence="3 4">
    <name type="scientific">Oceanobacillus sojae</name>
    <dbReference type="NCBI Taxonomy" id="582851"/>
    <lineage>
        <taxon>Bacteria</taxon>
        <taxon>Bacillati</taxon>
        <taxon>Bacillota</taxon>
        <taxon>Bacilli</taxon>
        <taxon>Bacillales</taxon>
        <taxon>Bacillaceae</taxon>
        <taxon>Oceanobacillus</taxon>
    </lineage>
</organism>
<keyword evidence="4" id="KW-1185">Reference proteome</keyword>
<dbReference type="Pfam" id="PF14503">
    <property type="entry name" value="YhfZ_C"/>
    <property type="match status" value="1"/>
</dbReference>
<dbReference type="Gene3D" id="1.10.10.10">
    <property type="entry name" value="Winged helix-like DNA-binding domain superfamily/Winged helix DNA-binding domain"/>
    <property type="match status" value="1"/>
</dbReference>
<dbReference type="Pfam" id="PF14502">
    <property type="entry name" value="HTH_41"/>
    <property type="match status" value="1"/>
</dbReference>
<dbReference type="Gene3D" id="3.40.190.10">
    <property type="entry name" value="Periplasmic binding protein-like II"/>
    <property type="match status" value="2"/>
</dbReference>
<dbReference type="InterPro" id="IPR041444">
    <property type="entry name" value="HTH_41"/>
</dbReference>
<protein>
    <submittedName>
        <fullName evidence="3">Transcriptional regulator</fullName>
    </submittedName>
</protein>
<evidence type="ECO:0000259" key="2">
    <source>
        <dbReference type="Pfam" id="PF14503"/>
    </source>
</evidence>
<sequence>MWERLYSKNGLAAKKIAELLNKIDVGAKVPRVSDYSERLNIGRGTVQQAMKLLEEMKAIQTEARGHLGTFLVWKDDDVLLEIAGIAPLIGSMPLPYSRKYEGLASGIVEAFESAGKRVNLIYMRGATNRIESLRTKRCDYAVVSKMTAKLTLSDYPNLKILRSFGENTYVSAHKVFLADKEKNEIEDGMRVGVDQESLDQFQLTHLEFAEKDVEFVDVNYMQLFDKLSSKEIDATIWNVDDKRMTRNFKSISFQSVEAQKLARDTSQAVIVIEGDREEEMNEKWHSVTEEKILQVQQSVEKGEVIPRY</sequence>
<dbReference type="STRING" id="582851.GCA_900162665_00921"/>